<organism evidence="1 2">
    <name type="scientific">Dibothriocephalus latus</name>
    <name type="common">Fish tapeworm</name>
    <name type="synonym">Diphyllobothrium latum</name>
    <dbReference type="NCBI Taxonomy" id="60516"/>
    <lineage>
        <taxon>Eukaryota</taxon>
        <taxon>Metazoa</taxon>
        <taxon>Spiralia</taxon>
        <taxon>Lophotrochozoa</taxon>
        <taxon>Platyhelminthes</taxon>
        <taxon>Cestoda</taxon>
        <taxon>Eucestoda</taxon>
        <taxon>Diphyllobothriidea</taxon>
        <taxon>Diphyllobothriidae</taxon>
        <taxon>Dibothriocephalus</taxon>
    </lineage>
</organism>
<gene>
    <name evidence="1" type="ORF">DILT_LOCUS787</name>
</gene>
<keyword evidence="2" id="KW-1185">Reference proteome</keyword>
<reference evidence="1 2" key="1">
    <citation type="submission" date="2018-11" db="EMBL/GenBank/DDBJ databases">
        <authorList>
            <consortium name="Pathogen Informatics"/>
        </authorList>
    </citation>
    <scope>NUCLEOTIDE SEQUENCE [LARGE SCALE GENOMIC DNA]</scope>
</reference>
<dbReference type="EMBL" id="UYRU01003882">
    <property type="protein sequence ID" value="VDK36626.1"/>
    <property type="molecule type" value="Genomic_DNA"/>
</dbReference>
<accession>A0A3P6PAF4</accession>
<proteinExistence type="predicted"/>
<dbReference type="AlphaFoldDB" id="A0A3P6PAF4"/>
<sequence length="52" mass="5734">MRYAPEDAYVNLFVAYSAGDPNTQDAESDDEDVDAPTLRILLPPTSVSEVKF</sequence>
<evidence type="ECO:0000313" key="2">
    <source>
        <dbReference type="Proteomes" id="UP000281553"/>
    </source>
</evidence>
<dbReference type="Proteomes" id="UP000281553">
    <property type="component" value="Unassembled WGS sequence"/>
</dbReference>
<evidence type="ECO:0000313" key="1">
    <source>
        <dbReference type="EMBL" id="VDK36626.1"/>
    </source>
</evidence>
<name>A0A3P6PAF4_DIBLA</name>
<protein>
    <submittedName>
        <fullName evidence="1">Uncharacterized protein</fullName>
    </submittedName>
</protein>